<dbReference type="AlphaFoldDB" id="A0A445A750"/>
<evidence type="ECO:0000256" key="2">
    <source>
        <dbReference type="SAM" id="Phobius"/>
    </source>
</evidence>
<name>A0A445A750_ARAHY</name>
<evidence type="ECO:0000313" key="4">
    <source>
        <dbReference type="Proteomes" id="UP000289738"/>
    </source>
</evidence>
<evidence type="ECO:0000313" key="3">
    <source>
        <dbReference type="EMBL" id="RYR22283.1"/>
    </source>
</evidence>
<dbReference type="Proteomes" id="UP000289738">
    <property type="component" value="Chromosome B03"/>
</dbReference>
<keyword evidence="2" id="KW-1133">Transmembrane helix</keyword>
<feature type="region of interest" description="Disordered" evidence="1">
    <location>
        <begin position="1"/>
        <end position="21"/>
    </location>
</feature>
<accession>A0A445A750</accession>
<keyword evidence="2" id="KW-0812">Transmembrane</keyword>
<proteinExistence type="predicted"/>
<feature type="transmembrane region" description="Helical" evidence="2">
    <location>
        <begin position="38"/>
        <end position="60"/>
    </location>
</feature>
<dbReference type="EMBL" id="SDMP01000013">
    <property type="protein sequence ID" value="RYR22283.1"/>
    <property type="molecule type" value="Genomic_DNA"/>
</dbReference>
<keyword evidence="4" id="KW-1185">Reference proteome</keyword>
<sequence length="149" mass="17005">MNLLDFSLSPQEQHTTTTHHHQTRFGLFNSTAQDDVTLLMMEIASISLLPLMSLLLSTFLRFPSIKNPSTIIITFLLIKENNYINQNLLLETSCNNNNNVDNNYHHHHQQPKLENFLGGHSFADHHHDYGANSSGDYLFQNCSQLEVIA</sequence>
<gene>
    <name evidence="3" type="ORF">Ahy_B03g067570</name>
</gene>
<organism evidence="3 4">
    <name type="scientific">Arachis hypogaea</name>
    <name type="common">Peanut</name>
    <dbReference type="NCBI Taxonomy" id="3818"/>
    <lineage>
        <taxon>Eukaryota</taxon>
        <taxon>Viridiplantae</taxon>
        <taxon>Streptophyta</taxon>
        <taxon>Embryophyta</taxon>
        <taxon>Tracheophyta</taxon>
        <taxon>Spermatophyta</taxon>
        <taxon>Magnoliopsida</taxon>
        <taxon>eudicotyledons</taxon>
        <taxon>Gunneridae</taxon>
        <taxon>Pentapetalae</taxon>
        <taxon>rosids</taxon>
        <taxon>fabids</taxon>
        <taxon>Fabales</taxon>
        <taxon>Fabaceae</taxon>
        <taxon>Papilionoideae</taxon>
        <taxon>50 kb inversion clade</taxon>
        <taxon>dalbergioids sensu lato</taxon>
        <taxon>Dalbergieae</taxon>
        <taxon>Pterocarpus clade</taxon>
        <taxon>Arachis</taxon>
    </lineage>
</organism>
<protein>
    <submittedName>
        <fullName evidence="3">Uncharacterized protein</fullName>
    </submittedName>
</protein>
<keyword evidence="2" id="KW-0472">Membrane</keyword>
<evidence type="ECO:0000256" key="1">
    <source>
        <dbReference type="SAM" id="MobiDB-lite"/>
    </source>
</evidence>
<reference evidence="3 4" key="1">
    <citation type="submission" date="2019-01" db="EMBL/GenBank/DDBJ databases">
        <title>Sequencing of cultivated peanut Arachis hypogaea provides insights into genome evolution and oil improvement.</title>
        <authorList>
            <person name="Chen X."/>
        </authorList>
    </citation>
    <scope>NUCLEOTIDE SEQUENCE [LARGE SCALE GENOMIC DNA]</scope>
    <source>
        <strain evidence="4">cv. Fuhuasheng</strain>
        <tissue evidence="3">Leaves</tissue>
    </source>
</reference>
<comment type="caution">
    <text evidence="3">The sequence shown here is derived from an EMBL/GenBank/DDBJ whole genome shotgun (WGS) entry which is preliminary data.</text>
</comment>